<evidence type="ECO:0000313" key="7">
    <source>
        <dbReference type="EMBL" id="PIE32272.1"/>
    </source>
</evidence>
<organism evidence="7 8">
    <name type="scientific">Ilumatobacter coccineus</name>
    <dbReference type="NCBI Taxonomy" id="467094"/>
    <lineage>
        <taxon>Bacteria</taxon>
        <taxon>Bacillati</taxon>
        <taxon>Actinomycetota</taxon>
        <taxon>Acidimicrobiia</taxon>
        <taxon>Acidimicrobiales</taxon>
        <taxon>Ilumatobacteraceae</taxon>
        <taxon>Ilumatobacter</taxon>
    </lineage>
</organism>
<feature type="domain" description="ABC transporter" evidence="6">
    <location>
        <begin position="42"/>
        <end position="278"/>
    </location>
</feature>
<reference evidence="7 8" key="1">
    <citation type="submission" date="2017-10" db="EMBL/GenBank/DDBJ databases">
        <title>Novel microbial diversity and functional potential in the marine mammal oral microbiome.</title>
        <authorList>
            <person name="Dudek N.K."/>
            <person name="Sun C.L."/>
            <person name="Burstein D."/>
            <person name="Kantor R.S."/>
            <person name="Aliaga Goltsman D.S."/>
            <person name="Bik E.M."/>
            <person name="Thomas B.C."/>
            <person name="Banfield J.F."/>
            <person name="Relman D.A."/>
        </authorList>
    </citation>
    <scope>NUCLEOTIDE SEQUENCE [LARGE SCALE GENOMIC DNA]</scope>
    <source>
        <strain evidence="7">DOLJORAL78_61_10</strain>
    </source>
</reference>
<evidence type="ECO:0000256" key="3">
    <source>
        <dbReference type="ARBA" id="ARBA00022741"/>
    </source>
</evidence>
<sequence>MHPRCVRRGRRPVSDKIRLSGVYKIFGDQPRGRALELAQDGVSKADIQEQTNHVVGLCDVSFSVVEGEIFVVMGLSGSGKSTAIRTVNKLHTVTAGEVVVDGQDVQAMTGAALQSFRREKMGMVFQHFALFPHRKIIDNVGYGLKIQGLSKRERDRAAIDALSMVGLEAYAASMPDELSGGMQQRVGLARALASNPDILLMDEAFSALDPLIRRQMQDELIALQADLHKTILFITHDLNEALRLGDRVGIMKDGEVVQIGTPEEILTRPATGYVAEFVQDVDQGRVIEVSEIMMAPNPIDPAMTLSAGLHHLGERAGAFVIDSGGRPVSILTASDGHRVSRMGSDRLADALRSDFDTCRPSNTLNEVYATAGRGLPVAVVDAEGRLIGNLDPRQIIEELGRVESLIDGFEREVFM</sequence>
<dbReference type="GO" id="GO:0006970">
    <property type="term" value="P:response to osmotic stress"/>
    <property type="evidence" value="ECO:0007669"/>
    <property type="project" value="UniProtKB-ARBA"/>
</dbReference>
<dbReference type="GO" id="GO:0016020">
    <property type="term" value="C:membrane"/>
    <property type="evidence" value="ECO:0007669"/>
    <property type="project" value="InterPro"/>
</dbReference>
<evidence type="ECO:0000256" key="1">
    <source>
        <dbReference type="ARBA" id="ARBA00005417"/>
    </source>
</evidence>
<keyword evidence="5" id="KW-0129">CBS domain</keyword>
<dbReference type="InterPro" id="IPR005892">
    <property type="entry name" value="Gly-betaine_transp_ATP-bd"/>
</dbReference>
<dbReference type="EMBL" id="PDSL01000051">
    <property type="protein sequence ID" value="PIE32272.1"/>
    <property type="molecule type" value="Genomic_DNA"/>
</dbReference>
<dbReference type="CDD" id="cd03294">
    <property type="entry name" value="ABC_Pro_Gly_Betaine"/>
    <property type="match status" value="1"/>
</dbReference>
<keyword evidence="4 7" id="KW-0067">ATP-binding</keyword>
<comment type="similarity">
    <text evidence="1">Belongs to the ABC transporter superfamily.</text>
</comment>
<keyword evidence="2" id="KW-0813">Transport</keyword>
<dbReference type="PROSITE" id="PS50893">
    <property type="entry name" value="ABC_TRANSPORTER_2"/>
    <property type="match status" value="1"/>
</dbReference>
<dbReference type="SMART" id="SM00382">
    <property type="entry name" value="AAA"/>
    <property type="match status" value="1"/>
</dbReference>
<dbReference type="Proteomes" id="UP000230914">
    <property type="component" value="Unassembled WGS sequence"/>
</dbReference>
<dbReference type="Gene3D" id="3.40.50.300">
    <property type="entry name" value="P-loop containing nucleotide triphosphate hydrolases"/>
    <property type="match status" value="1"/>
</dbReference>
<dbReference type="InterPro" id="IPR027417">
    <property type="entry name" value="P-loop_NTPase"/>
</dbReference>
<dbReference type="NCBIfam" id="TIGR01186">
    <property type="entry name" value="proV"/>
    <property type="match status" value="1"/>
</dbReference>
<dbReference type="InterPro" id="IPR017871">
    <property type="entry name" value="ABC_transporter-like_CS"/>
</dbReference>
<evidence type="ECO:0000256" key="4">
    <source>
        <dbReference type="ARBA" id="ARBA00022840"/>
    </source>
</evidence>
<dbReference type="GO" id="GO:0005524">
    <property type="term" value="F:ATP binding"/>
    <property type="evidence" value="ECO:0007669"/>
    <property type="project" value="UniProtKB-KW"/>
</dbReference>
<dbReference type="GO" id="GO:0016887">
    <property type="term" value="F:ATP hydrolysis activity"/>
    <property type="evidence" value="ECO:0007669"/>
    <property type="project" value="InterPro"/>
</dbReference>
<evidence type="ECO:0000313" key="8">
    <source>
        <dbReference type="Proteomes" id="UP000230914"/>
    </source>
</evidence>
<evidence type="ECO:0000256" key="2">
    <source>
        <dbReference type="ARBA" id="ARBA00022448"/>
    </source>
</evidence>
<gene>
    <name evidence="7" type="ORF">CSA55_03620</name>
</gene>
<keyword evidence="3" id="KW-0547">Nucleotide-binding</keyword>
<dbReference type="Pfam" id="PF00005">
    <property type="entry name" value="ABC_tran"/>
    <property type="match status" value="1"/>
</dbReference>
<dbReference type="PANTHER" id="PTHR43869">
    <property type="entry name" value="GLYCINE BETAINE/PROLINE BETAINE TRANSPORT SYSTEM ATP-BINDING PROTEIN PROV"/>
    <property type="match status" value="1"/>
</dbReference>
<dbReference type="InterPro" id="IPR051921">
    <property type="entry name" value="ABC_osmolyte_uptake_ATP-bind"/>
</dbReference>
<accession>A0A2G6KBC0</accession>
<dbReference type="InterPro" id="IPR003593">
    <property type="entry name" value="AAA+_ATPase"/>
</dbReference>
<dbReference type="SUPFAM" id="SSF54631">
    <property type="entry name" value="CBS-domain pair"/>
    <property type="match status" value="1"/>
</dbReference>
<dbReference type="PANTHER" id="PTHR43869:SF1">
    <property type="entry name" value="GLYCINE BETAINE_PROLINE BETAINE TRANSPORT SYSTEM ATP-BINDING PROTEIN PROV"/>
    <property type="match status" value="1"/>
</dbReference>
<dbReference type="AlphaFoldDB" id="A0A2G6KBC0"/>
<dbReference type="PROSITE" id="PS00211">
    <property type="entry name" value="ABC_TRANSPORTER_1"/>
    <property type="match status" value="1"/>
</dbReference>
<evidence type="ECO:0000256" key="5">
    <source>
        <dbReference type="ARBA" id="ARBA00023122"/>
    </source>
</evidence>
<dbReference type="FunFam" id="3.40.50.300:FF:000201">
    <property type="entry name" value="Glycine betaine/L-proline ABC transporter ATP-binding protein"/>
    <property type="match status" value="1"/>
</dbReference>
<dbReference type="InterPro" id="IPR046342">
    <property type="entry name" value="CBS_dom_sf"/>
</dbReference>
<dbReference type="SUPFAM" id="SSF52540">
    <property type="entry name" value="P-loop containing nucleoside triphosphate hydrolases"/>
    <property type="match status" value="1"/>
</dbReference>
<proteinExistence type="inferred from homology"/>
<dbReference type="InterPro" id="IPR003439">
    <property type="entry name" value="ABC_transporter-like_ATP-bd"/>
</dbReference>
<protein>
    <submittedName>
        <fullName evidence="7">Glycine/betaine ABC transporter ATP-binding protein</fullName>
    </submittedName>
</protein>
<name>A0A2G6KBC0_9ACTN</name>
<evidence type="ECO:0000259" key="6">
    <source>
        <dbReference type="PROSITE" id="PS50893"/>
    </source>
</evidence>
<comment type="caution">
    <text evidence="7">The sequence shown here is derived from an EMBL/GenBank/DDBJ whole genome shotgun (WGS) entry which is preliminary data.</text>
</comment>
<dbReference type="GO" id="GO:0031460">
    <property type="term" value="P:glycine betaine transport"/>
    <property type="evidence" value="ECO:0007669"/>
    <property type="project" value="InterPro"/>
</dbReference>